<comment type="caution">
    <text evidence="1">The sequence shown here is derived from an EMBL/GenBank/DDBJ whole genome shotgun (WGS) entry which is preliminary data.</text>
</comment>
<name>A0A392THN2_9FABA</name>
<protein>
    <submittedName>
        <fullName evidence="1">Uncharacterized protein</fullName>
    </submittedName>
</protein>
<sequence length="36" mass="3976">NSPVLDWAASWPKSPAARHNELKHLLGMTSQRSCSV</sequence>
<reference evidence="1 2" key="1">
    <citation type="journal article" date="2018" name="Front. Plant Sci.">
        <title>Red Clover (Trifolium pratense) and Zigzag Clover (T. medium) - A Picture of Genomic Similarities and Differences.</title>
        <authorList>
            <person name="Dluhosova J."/>
            <person name="Istvanek J."/>
            <person name="Nedelnik J."/>
            <person name="Repkova J."/>
        </authorList>
    </citation>
    <scope>NUCLEOTIDE SEQUENCE [LARGE SCALE GENOMIC DNA]</scope>
    <source>
        <strain evidence="2">cv. 10/8</strain>
        <tissue evidence="1">Leaf</tissue>
    </source>
</reference>
<dbReference type="Proteomes" id="UP000265520">
    <property type="component" value="Unassembled WGS sequence"/>
</dbReference>
<keyword evidence="2" id="KW-1185">Reference proteome</keyword>
<organism evidence="1 2">
    <name type="scientific">Trifolium medium</name>
    <dbReference type="NCBI Taxonomy" id="97028"/>
    <lineage>
        <taxon>Eukaryota</taxon>
        <taxon>Viridiplantae</taxon>
        <taxon>Streptophyta</taxon>
        <taxon>Embryophyta</taxon>
        <taxon>Tracheophyta</taxon>
        <taxon>Spermatophyta</taxon>
        <taxon>Magnoliopsida</taxon>
        <taxon>eudicotyledons</taxon>
        <taxon>Gunneridae</taxon>
        <taxon>Pentapetalae</taxon>
        <taxon>rosids</taxon>
        <taxon>fabids</taxon>
        <taxon>Fabales</taxon>
        <taxon>Fabaceae</taxon>
        <taxon>Papilionoideae</taxon>
        <taxon>50 kb inversion clade</taxon>
        <taxon>NPAAA clade</taxon>
        <taxon>Hologalegina</taxon>
        <taxon>IRL clade</taxon>
        <taxon>Trifolieae</taxon>
        <taxon>Trifolium</taxon>
    </lineage>
</organism>
<proteinExistence type="predicted"/>
<accession>A0A392THN2</accession>
<evidence type="ECO:0000313" key="2">
    <source>
        <dbReference type="Proteomes" id="UP000265520"/>
    </source>
</evidence>
<dbReference type="AlphaFoldDB" id="A0A392THN2"/>
<feature type="non-terminal residue" evidence="1">
    <location>
        <position position="1"/>
    </location>
</feature>
<evidence type="ECO:0000313" key="1">
    <source>
        <dbReference type="EMBL" id="MCI59710.1"/>
    </source>
</evidence>
<dbReference type="EMBL" id="LXQA010568794">
    <property type="protein sequence ID" value="MCI59710.1"/>
    <property type="molecule type" value="Genomic_DNA"/>
</dbReference>